<accession>A0A1G7A2Z7</accession>
<evidence type="ECO:0008006" key="3">
    <source>
        <dbReference type="Google" id="ProtNLM"/>
    </source>
</evidence>
<name>A0A1G7A2Z7_NIADE</name>
<evidence type="ECO:0000313" key="2">
    <source>
        <dbReference type="Proteomes" id="UP000198757"/>
    </source>
</evidence>
<sequence length="186" mass="21400">MRTRYLVLLLAGALSGCRSKPVESTYLQLPRYRMEMIVDSVSKYDTRNLQRFAVPSGDDRYWNIFEVNPQLSADAAYQRMNGKEEPLLNSFKEAGDHSLPEGGSTEVDYYITTRNYVEGKEPYFQNNIGAHSNCQAYLKNDTLNIRIGDSLYGYISFGSVFYDKYGYPSGNKARGFFRTVIKKRDW</sequence>
<dbReference type="PROSITE" id="PS51257">
    <property type="entry name" value="PROKAR_LIPOPROTEIN"/>
    <property type="match status" value="1"/>
</dbReference>
<evidence type="ECO:0000313" key="1">
    <source>
        <dbReference type="EMBL" id="SDE08425.1"/>
    </source>
</evidence>
<organism evidence="1 2">
    <name type="scientific">Niabella drilacis (strain DSM 25811 / CCM 8410 / CCUG 62505 / LMG 26954 / E90)</name>
    <dbReference type="NCBI Taxonomy" id="1285928"/>
    <lineage>
        <taxon>Bacteria</taxon>
        <taxon>Pseudomonadati</taxon>
        <taxon>Bacteroidota</taxon>
        <taxon>Chitinophagia</taxon>
        <taxon>Chitinophagales</taxon>
        <taxon>Chitinophagaceae</taxon>
        <taxon>Niabella</taxon>
    </lineage>
</organism>
<proteinExistence type="predicted"/>
<dbReference type="EMBL" id="FMZO01000020">
    <property type="protein sequence ID" value="SDE08425.1"/>
    <property type="molecule type" value="Genomic_DNA"/>
</dbReference>
<dbReference type="AlphaFoldDB" id="A0A1G7A2Z7"/>
<keyword evidence="2" id="KW-1185">Reference proteome</keyword>
<dbReference type="Proteomes" id="UP000198757">
    <property type="component" value="Unassembled WGS sequence"/>
</dbReference>
<dbReference type="OrthoDB" id="1254750at2"/>
<reference evidence="2" key="1">
    <citation type="submission" date="2016-10" db="EMBL/GenBank/DDBJ databases">
        <authorList>
            <person name="Varghese N."/>
            <person name="Submissions S."/>
        </authorList>
    </citation>
    <scope>NUCLEOTIDE SEQUENCE [LARGE SCALE GENOMIC DNA]</scope>
    <source>
        <strain evidence="2">DSM 25811 / CCM 8410 / LMG 26954 / E90</strain>
    </source>
</reference>
<dbReference type="STRING" id="1285928.SAMN04487894_12041"/>
<gene>
    <name evidence="1" type="ORF">SAMN04487894_12041</name>
</gene>
<dbReference type="RefSeq" id="WP_090392887.1">
    <property type="nucleotide sequence ID" value="NZ_FMZO01000020.1"/>
</dbReference>
<protein>
    <recommendedName>
        <fullName evidence="3">Lipoprotein</fullName>
    </recommendedName>
</protein>